<dbReference type="InterPro" id="IPR023753">
    <property type="entry name" value="FAD/NAD-binding_dom"/>
</dbReference>
<dbReference type="EMBL" id="NRRV01000031">
    <property type="protein sequence ID" value="MBK1631722.1"/>
    <property type="molecule type" value="Genomic_DNA"/>
</dbReference>
<dbReference type="PRINTS" id="PR00368">
    <property type="entry name" value="FADPNR"/>
</dbReference>
<evidence type="ECO:0000259" key="8">
    <source>
        <dbReference type="Pfam" id="PF07992"/>
    </source>
</evidence>
<evidence type="ECO:0000256" key="4">
    <source>
        <dbReference type="ARBA" id="ARBA00022827"/>
    </source>
</evidence>
<protein>
    <submittedName>
        <fullName evidence="9">CoA-disulfide reductase</fullName>
    </submittedName>
</protein>
<evidence type="ECO:0000259" key="7">
    <source>
        <dbReference type="Pfam" id="PF02852"/>
    </source>
</evidence>
<dbReference type="InterPro" id="IPR016156">
    <property type="entry name" value="FAD/NAD-linked_Rdtase_dimer_sf"/>
</dbReference>
<sequence length="457" mass="49306">MTRFVITGGSDAGISAALRARELDQGCEVTLIVADRFPNFSICGIPYFLSGEVAQADDLAHRRAADIEAHGIRLLLEYRATRIDADSRQVEVQRPDGDRERLPYDKLLLGTGAVSIQPKLPGADLPGVFPLRWMGDTLTLAAFLEERRPRDALIIGGGYIGMEMAEALIHRGLKVTVVEAMPSVMTTLDPDLGGLVAAELSRHGVEVLTDTRIETIEPEGDGLAVHGSGGLRQRAELVLTVIGARPETRLGAAAGIKTGIKGAFKVTRRMETNLPDVYAAGDCAETWHRVTGSQSYLPLGTTAHKQGRIAGENAVGGAREFQGSVGTQSVRLFDLVAARTGLHDADARAARLAPLSVDSEHWDHKVYYPGAKRMLIRVTGEADTGRLLGAQIIGAYGTEVSKRVDIFAAALHQGMHVEDLNDLDLSYTPPLSSPWDPVQMAAQAWMQRWQQLQGKAA</sequence>
<dbReference type="Gene3D" id="3.50.50.60">
    <property type="entry name" value="FAD/NAD(P)-binding domain"/>
    <property type="match status" value="2"/>
</dbReference>
<comment type="caution">
    <text evidence="9">The sequence shown here is derived from an EMBL/GenBank/DDBJ whole genome shotgun (WGS) entry which is preliminary data.</text>
</comment>
<name>A0ABS1CIS0_9GAMM</name>
<dbReference type="InterPro" id="IPR036188">
    <property type="entry name" value="FAD/NAD-bd_sf"/>
</dbReference>
<gene>
    <name evidence="9" type="ORF">CKO31_13395</name>
</gene>
<dbReference type="Proteomes" id="UP000748752">
    <property type="component" value="Unassembled WGS sequence"/>
</dbReference>
<accession>A0ABS1CIS0</accession>
<dbReference type="PRINTS" id="PR00411">
    <property type="entry name" value="PNDRDTASEI"/>
</dbReference>
<comment type="cofactor">
    <cofactor evidence="1">
        <name>FAD</name>
        <dbReference type="ChEBI" id="CHEBI:57692"/>
    </cofactor>
</comment>
<dbReference type="SUPFAM" id="SSF55424">
    <property type="entry name" value="FAD/NAD-linked reductases, dimerisation (C-terminal) domain"/>
    <property type="match status" value="1"/>
</dbReference>
<evidence type="ECO:0000256" key="3">
    <source>
        <dbReference type="ARBA" id="ARBA00022630"/>
    </source>
</evidence>
<evidence type="ECO:0000256" key="2">
    <source>
        <dbReference type="ARBA" id="ARBA00009130"/>
    </source>
</evidence>
<feature type="domain" description="FAD/NAD(P)-binding" evidence="8">
    <location>
        <begin position="3"/>
        <end position="307"/>
    </location>
</feature>
<dbReference type="SUPFAM" id="SSF51905">
    <property type="entry name" value="FAD/NAD(P)-binding domain"/>
    <property type="match status" value="2"/>
</dbReference>
<dbReference type="PANTHER" id="PTHR43429:SF1">
    <property type="entry name" value="NAD(P)H SULFUR OXIDOREDUCTASE (COA-DEPENDENT)"/>
    <property type="match status" value="1"/>
</dbReference>
<keyword evidence="3" id="KW-0285">Flavoprotein</keyword>
<evidence type="ECO:0000313" key="9">
    <source>
        <dbReference type="EMBL" id="MBK1631722.1"/>
    </source>
</evidence>
<evidence type="ECO:0000313" key="10">
    <source>
        <dbReference type="Proteomes" id="UP000748752"/>
    </source>
</evidence>
<evidence type="ECO:0000256" key="1">
    <source>
        <dbReference type="ARBA" id="ARBA00001974"/>
    </source>
</evidence>
<keyword evidence="6" id="KW-0676">Redox-active center</keyword>
<organism evidence="9 10">
    <name type="scientific">Thiohalocapsa halophila</name>
    <dbReference type="NCBI Taxonomy" id="69359"/>
    <lineage>
        <taxon>Bacteria</taxon>
        <taxon>Pseudomonadati</taxon>
        <taxon>Pseudomonadota</taxon>
        <taxon>Gammaproteobacteria</taxon>
        <taxon>Chromatiales</taxon>
        <taxon>Chromatiaceae</taxon>
        <taxon>Thiohalocapsa</taxon>
    </lineage>
</organism>
<dbReference type="InterPro" id="IPR050260">
    <property type="entry name" value="FAD-bd_OxRdtase"/>
</dbReference>
<dbReference type="Pfam" id="PF02852">
    <property type="entry name" value="Pyr_redox_dim"/>
    <property type="match status" value="1"/>
</dbReference>
<keyword evidence="4" id="KW-0274">FAD</keyword>
<keyword evidence="5" id="KW-0560">Oxidoreductase</keyword>
<comment type="similarity">
    <text evidence="2">Belongs to the class-III pyridine nucleotide-disulfide oxidoreductase family.</text>
</comment>
<reference evidence="9 10" key="1">
    <citation type="journal article" date="2020" name="Microorganisms">
        <title>Osmotic Adaptation and Compatible Solute Biosynthesis of Phototrophic Bacteria as Revealed from Genome Analyses.</title>
        <authorList>
            <person name="Imhoff J.F."/>
            <person name="Rahn T."/>
            <person name="Kunzel S."/>
            <person name="Keller A."/>
            <person name="Neulinger S.C."/>
        </authorList>
    </citation>
    <scope>NUCLEOTIDE SEQUENCE [LARGE SCALE GENOMIC DNA]</scope>
    <source>
        <strain evidence="9 10">DSM 6210</strain>
    </source>
</reference>
<feature type="domain" description="Pyridine nucleotide-disulphide oxidoreductase dimerisation" evidence="7">
    <location>
        <begin position="329"/>
        <end position="432"/>
    </location>
</feature>
<dbReference type="RefSeq" id="WP_200238400.1">
    <property type="nucleotide sequence ID" value="NZ_NRRV01000031.1"/>
</dbReference>
<proteinExistence type="inferred from homology"/>
<keyword evidence="10" id="KW-1185">Reference proteome</keyword>
<dbReference type="Pfam" id="PF07992">
    <property type="entry name" value="Pyr_redox_2"/>
    <property type="match status" value="1"/>
</dbReference>
<dbReference type="InterPro" id="IPR004099">
    <property type="entry name" value="Pyr_nucl-diS_OxRdtase_dimer"/>
</dbReference>
<dbReference type="PANTHER" id="PTHR43429">
    <property type="entry name" value="PYRIDINE NUCLEOTIDE-DISULFIDE OXIDOREDUCTASE DOMAIN-CONTAINING"/>
    <property type="match status" value="1"/>
</dbReference>
<evidence type="ECO:0000256" key="5">
    <source>
        <dbReference type="ARBA" id="ARBA00023002"/>
    </source>
</evidence>
<evidence type="ECO:0000256" key="6">
    <source>
        <dbReference type="ARBA" id="ARBA00023284"/>
    </source>
</evidence>